<keyword evidence="3" id="KW-1185">Reference proteome</keyword>
<accession>A0A3E2B642</accession>
<evidence type="ECO:0000313" key="2">
    <source>
        <dbReference type="EMBL" id="RFT07498.1"/>
    </source>
</evidence>
<dbReference type="EMBL" id="QQRQ01000002">
    <property type="protein sequence ID" value="RFT07498.1"/>
    <property type="molecule type" value="Genomic_DNA"/>
</dbReference>
<dbReference type="AlphaFoldDB" id="A0A3E2B642"/>
<dbReference type="Pfam" id="PF01008">
    <property type="entry name" value="IF-2B"/>
    <property type="match status" value="1"/>
</dbReference>
<evidence type="ECO:0008006" key="4">
    <source>
        <dbReference type="Google" id="ProtNLM"/>
    </source>
</evidence>
<dbReference type="InterPro" id="IPR042529">
    <property type="entry name" value="IF_2B-like_C"/>
</dbReference>
<evidence type="ECO:0000256" key="1">
    <source>
        <dbReference type="ARBA" id="ARBA00009117"/>
    </source>
</evidence>
<comment type="caution">
    <text evidence="2">The sequence shown here is derived from an EMBL/GenBank/DDBJ whole genome shotgun (WGS) entry which is preliminary data.</text>
</comment>
<dbReference type="GO" id="GO:0019509">
    <property type="term" value="P:L-methionine salvage from methylthioadenosine"/>
    <property type="evidence" value="ECO:0007669"/>
    <property type="project" value="TreeGrafter"/>
</dbReference>
<name>A0A3E2B642_9FIRM</name>
<organism evidence="2 3">
    <name type="scientific">Evtepia gabavorous</name>
    <dbReference type="NCBI Taxonomy" id="2211183"/>
    <lineage>
        <taxon>Bacteria</taxon>
        <taxon>Bacillati</taxon>
        <taxon>Bacillota</taxon>
        <taxon>Clostridia</taxon>
        <taxon>Eubacteriales</taxon>
        <taxon>Evtepia</taxon>
    </lineage>
</organism>
<dbReference type="Proteomes" id="UP000260649">
    <property type="component" value="Unassembled WGS sequence"/>
</dbReference>
<dbReference type="InterPro" id="IPR027363">
    <property type="entry name" value="M1Pi_N"/>
</dbReference>
<dbReference type="InterPro" id="IPR037171">
    <property type="entry name" value="NagB/RpiA_transferase-like"/>
</dbReference>
<dbReference type="InterPro" id="IPR000649">
    <property type="entry name" value="IF-2B-related"/>
</dbReference>
<dbReference type="RefSeq" id="WP_021919474.1">
    <property type="nucleotide sequence ID" value="NZ_CAKXKJ010000009.1"/>
</dbReference>
<dbReference type="OrthoDB" id="9803436at2"/>
<dbReference type="Gene3D" id="1.20.120.420">
    <property type="entry name" value="translation initiation factor eif-2b, domain 1"/>
    <property type="match status" value="1"/>
</dbReference>
<dbReference type="Gene3D" id="3.40.50.10470">
    <property type="entry name" value="Translation initiation factor eif-2b, domain 2"/>
    <property type="match status" value="1"/>
</dbReference>
<dbReference type="PANTHER" id="PTHR43475:SF1">
    <property type="entry name" value="METHYLTHIORIBOSE-1-PHOSPHATE ISOMERASE"/>
    <property type="match status" value="1"/>
</dbReference>
<dbReference type="GeneID" id="97994573"/>
<sequence length="350" mass="37776">MISLQWQDGVLSLLDQAAYPQQEHWITCSTVEETAQALSSGAILEEKIAAVAGVYGYCLAAMAHQELQQTPQFQEKLDQAKALLLASRPGSRELAAALDFMEHPPEAYTKNVDQLTTLLATAVTYDRQQVIADRNICRNGTDLMGEGTRLLLRTDRGAFHSASPCGALGIARRGWKRDVLEQVTLCEGRPSLAAGTLLAQELSKENVPCTLIPDHAAATFLARQGAHLVLADGILAAKNGDLKAPVGTYELAIACYFHSVPFYAVLHADDIDLTAENGSVFGQEEGDPAAVTEGLDCGQAQGWTPAYDVVPAFLITGMITDRGIACAPYEETLEEQVKHAPRKMIVHFDA</sequence>
<evidence type="ECO:0000313" key="3">
    <source>
        <dbReference type="Proteomes" id="UP000260649"/>
    </source>
</evidence>
<comment type="similarity">
    <text evidence="1">Belongs to the eIF-2B alpha/beta/delta subunits family. MtnA subfamily.</text>
</comment>
<dbReference type="SUPFAM" id="SSF100950">
    <property type="entry name" value="NagB/RpiA/CoA transferase-like"/>
    <property type="match status" value="1"/>
</dbReference>
<dbReference type="PANTHER" id="PTHR43475">
    <property type="entry name" value="METHYLTHIORIBOSE-1-PHOSPHATE ISOMERASE"/>
    <property type="match status" value="1"/>
</dbReference>
<reference evidence="2 3" key="1">
    <citation type="submission" date="2018-07" db="EMBL/GenBank/DDBJ databases">
        <title>GABA Modulating Bacteria of the Human Gut Microbiota.</title>
        <authorList>
            <person name="Strandwitz P."/>
            <person name="Kim K.H."/>
            <person name="Terekhova D."/>
            <person name="Liu J.K."/>
            <person name="Sharma A."/>
            <person name="Levering J."/>
            <person name="Mcdonald D."/>
            <person name="Dietrich D."/>
            <person name="Ramadhar T.R."/>
            <person name="Lekbua A."/>
            <person name="Mroue N."/>
            <person name="Liston C."/>
            <person name="Stewart E.J."/>
            <person name="Dubin M.J."/>
            <person name="Zengler K."/>
            <person name="Knight R."/>
            <person name="Gilbert J.A."/>
            <person name="Clardy J."/>
            <person name="Lewis K."/>
        </authorList>
    </citation>
    <scope>NUCLEOTIDE SEQUENCE [LARGE SCALE GENOMIC DNA]</scope>
    <source>
        <strain evidence="2 3">KLE1738</strain>
    </source>
</reference>
<protein>
    <recommendedName>
        <fullName evidence="4">S-methyl-5-thioribose-1-phosphate isomerase</fullName>
    </recommendedName>
</protein>
<gene>
    <name evidence="2" type="ORF">DV520_02315</name>
</gene>
<proteinExistence type="inferred from homology"/>
<dbReference type="GO" id="GO:0046523">
    <property type="term" value="F:S-methyl-5-thioribose-1-phosphate isomerase activity"/>
    <property type="evidence" value="ECO:0007669"/>
    <property type="project" value="TreeGrafter"/>
</dbReference>